<evidence type="ECO:0000313" key="2">
    <source>
        <dbReference type="EMBL" id="PQM37456.1"/>
    </source>
</evidence>
<reference evidence="2 3" key="1">
    <citation type="submission" date="2018-02" db="EMBL/GenBank/DDBJ databases">
        <title>Draft genome of wild Prunus yedoensis var. nudiflora.</title>
        <authorList>
            <person name="Baek S."/>
            <person name="Kim J.-H."/>
            <person name="Choi K."/>
            <person name="Kim G.-B."/>
            <person name="Cho A."/>
            <person name="Jang H."/>
            <person name="Shin C.-H."/>
            <person name="Yu H.-J."/>
            <person name="Mun J.-H."/>
        </authorList>
    </citation>
    <scope>NUCLEOTIDE SEQUENCE [LARGE SCALE GENOMIC DNA]</scope>
    <source>
        <strain evidence="3">cv. Jeju island</strain>
        <tissue evidence="2">Leaf</tissue>
    </source>
</reference>
<feature type="region of interest" description="Disordered" evidence="1">
    <location>
        <begin position="79"/>
        <end position="113"/>
    </location>
</feature>
<sequence length="113" mass="12692">MRLFNRVFAAAGELLKITVLGFKKTYIPNPSQSKGVLTIHINPEDYEKMTKIYVILKRKGTQQSIDYFKKKMALTQTEGNRGTAFDNSNEGPSFGGGDGNDDEWMMPLRSPSI</sequence>
<evidence type="ECO:0000313" key="3">
    <source>
        <dbReference type="Proteomes" id="UP000250321"/>
    </source>
</evidence>
<evidence type="ECO:0000256" key="1">
    <source>
        <dbReference type="SAM" id="MobiDB-lite"/>
    </source>
</evidence>
<organism evidence="2 3">
    <name type="scientific">Prunus yedoensis var. nudiflora</name>
    <dbReference type="NCBI Taxonomy" id="2094558"/>
    <lineage>
        <taxon>Eukaryota</taxon>
        <taxon>Viridiplantae</taxon>
        <taxon>Streptophyta</taxon>
        <taxon>Embryophyta</taxon>
        <taxon>Tracheophyta</taxon>
        <taxon>Spermatophyta</taxon>
        <taxon>Magnoliopsida</taxon>
        <taxon>eudicotyledons</taxon>
        <taxon>Gunneridae</taxon>
        <taxon>Pentapetalae</taxon>
        <taxon>rosids</taxon>
        <taxon>fabids</taxon>
        <taxon>Rosales</taxon>
        <taxon>Rosaceae</taxon>
        <taxon>Amygdaloideae</taxon>
        <taxon>Amygdaleae</taxon>
        <taxon>Prunus</taxon>
    </lineage>
</organism>
<name>A0A314UKT5_PRUYE</name>
<feature type="compositionally biased region" description="Polar residues" evidence="1">
    <location>
        <begin position="79"/>
        <end position="91"/>
    </location>
</feature>
<accession>A0A314UKT5</accession>
<proteinExistence type="predicted"/>
<dbReference type="AlphaFoldDB" id="A0A314UKT5"/>
<dbReference type="EMBL" id="PJQY01003442">
    <property type="protein sequence ID" value="PQM37456.1"/>
    <property type="molecule type" value="Genomic_DNA"/>
</dbReference>
<comment type="caution">
    <text evidence="2">The sequence shown here is derived from an EMBL/GenBank/DDBJ whole genome shotgun (WGS) entry which is preliminary data.</text>
</comment>
<keyword evidence="3" id="KW-1185">Reference proteome</keyword>
<gene>
    <name evidence="2" type="ORF">Pyn_35616</name>
</gene>
<protein>
    <submittedName>
        <fullName evidence="2">Uncharacterized protein</fullName>
    </submittedName>
</protein>
<dbReference type="Proteomes" id="UP000250321">
    <property type="component" value="Unassembled WGS sequence"/>
</dbReference>